<dbReference type="InterPro" id="IPR043166">
    <property type="entry name" value="LarA-like_C"/>
</dbReference>
<dbReference type="Gene3D" id="3.90.226.30">
    <property type="match status" value="1"/>
</dbReference>
<dbReference type="GO" id="GO:0050043">
    <property type="term" value="F:lactate racemase activity"/>
    <property type="evidence" value="ECO:0007669"/>
    <property type="project" value="InterPro"/>
</dbReference>
<feature type="domain" description="LarA-like N-terminal" evidence="1">
    <location>
        <begin position="15"/>
        <end position="212"/>
    </location>
</feature>
<reference evidence="3 5" key="1">
    <citation type="journal article" date="2016" name="Int. J. Syst. Evol. Microbiol.">
        <title>Methanosarcina flavescens sp. nov., a methanogenic archaeon isolated from a full-scale anaerobic digester.</title>
        <authorList>
            <person name="Kern T."/>
            <person name="Fischer M.A."/>
            <person name="Deppenmeier U."/>
            <person name="Schmitz R.A."/>
            <person name="Rother M."/>
        </authorList>
    </citation>
    <scope>NUCLEOTIDE SEQUENCE [LARGE SCALE GENOMIC DNA]</scope>
    <source>
        <strain evidence="3 5">E03.2</strain>
    </source>
</reference>
<dbReference type="EMBL" id="JAAYQL010000044">
    <property type="protein sequence ID" value="NLK32787.1"/>
    <property type="molecule type" value="Genomic_DNA"/>
</dbReference>
<name>A0A660HUF2_9EURY</name>
<evidence type="ECO:0000313" key="3">
    <source>
        <dbReference type="EMBL" id="AYK15749.1"/>
    </source>
</evidence>
<evidence type="ECO:0000259" key="1">
    <source>
        <dbReference type="Pfam" id="PF09861"/>
    </source>
</evidence>
<dbReference type="NCBIfam" id="NF033504">
    <property type="entry name" value="Ni_dep_LarA"/>
    <property type="match status" value="1"/>
</dbReference>
<reference evidence="3" key="2">
    <citation type="submission" date="2018-10" db="EMBL/GenBank/DDBJ databases">
        <authorList>
            <person name="Fischer M.A."/>
            <person name="Kern T."/>
            <person name="Deppenmeier U."/>
            <person name="Schmitz R.A."/>
            <person name="Rother M."/>
        </authorList>
    </citation>
    <scope>NUCLEOTIDE SEQUENCE</scope>
    <source>
        <strain evidence="3">E03.2</strain>
    </source>
</reference>
<reference evidence="4 6" key="3">
    <citation type="journal article" date="2020" name="Biotechnol. Biofuels">
        <title>New insights from the biogas microbiome by comprehensive genome-resolved metagenomics of nearly 1600 species originating from multiple anaerobic digesters.</title>
        <authorList>
            <person name="Campanaro S."/>
            <person name="Treu L."/>
            <person name="Rodriguez-R L.M."/>
            <person name="Kovalovszki A."/>
            <person name="Ziels R.M."/>
            <person name="Maus I."/>
            <person name="Zhu X."/>
            <person name="Kougias P.G."/>
            <person name="Basile A."/>
            <person name="Luo G."/>
            <person name="Schluter A."/>
            <person name="Konstantinidis K.T."/>
            <person name="Angelidaki I."/>
        </authorList>
    </citation>
    <scope>NUCLEOTIDE SEQUENCE [LARGE SCALE GENOMIC DNA]</scope>
    <source>
        <strain evidence="4">AS22ysBPME_46</strain>
    </source>
</reference>
<evidence type="ECO:0000259" key="2">
    <source>
        <dbReference type="Pfam" id="PF21113"/>
    </source>
</evidence>
<proteinExistence type="predicted"/>
<dbReference type="PANTHER" id="PTHR33171">
    <property type="entry name" value="LAR_N DOMAIN-CONTAINING PROTEIN"/>
    <property type="match status" value="1"/>
</dbReference>
<dbReference type="Proteomes" id="UP000053087">
    <property type="component" value="Chromosome"/>
</dbReference>
<accession>A0A660HUF2</accession>
<dbReference type="AlphaFoldDB" id="A0A660HUF2"/>
<dbReference type="Pfam" id="PF21113">
    <property type="entry name" value="LarA_C"/>
    <property type="match status" value="1"/>
</dbReference>
<protein>
    <submittedName>
        <fullName evidence="3">Nickel-dependent lactate racemase</fullName>
    </submittedName>
</protein>
<dbReference type="EMBL" id="CP032683">
    <property type="protein sequence ID" value="AYK15749.1"/>
    <property type="molecule type" value="Genomic_DNA"/>
</dbReference>
<feature type="domain" description="Lactate racemase C-terminal" evidence="2">
    <location>
        <begin position="275"/>
        <end position="412"/>
    </location>
</feature>
<evidence type="ECO:0000313" key="5">
    <source>
        <dbReference type="Proteomes" id="UP000053087"/>
    </source>
</evidence>
<dbReference type="InterPro" id="IPR048520">
    <property type="entry name" value="LarA_C"/>
</dbReference>
<evidence type="ECO:0000313" key="6">
    <source>
        <dbReference type="Proteomes" id="UP000585579"/>
    </source>
</evidence>
<dbReference type="PANTHER" id="PTHR33171:SF17">
    <property type="entry name" value="LARA-LIKE N-TERMINAL DOMAIN-CONTAINING PROTEIN"/>
    <property type="match status" value="1"/>
</dbReference>
<evidence type="ECO:0000313" key="4">
    <source>
        <dbReference type="EMBL" id="NLK32787.1"/>
    </source>
</evidence>
<dbReference type="OrthoDB" id="202618at2157"/>
<dbReference type="Pfam" id="PF09861">
    <property type="entry name" value="Lar_N"/>
    <property type="match status" value="1"/>
</dbReference>
<dbReference type="InterPro" id="IPR048068">
    <property type="entry name" value="LarA-like"/>
</dbReference>
<organism evidence="3 5">
    <name type="scientific">Methanosarcina flavescens</name>
    <dbReference type="NCBI Taxonomy" id="1715806"/>
    <lineage>
        <taxon>Archaea</taxon>
        <taxon>Methanobacteriati</taxon>
        <taxon>Methanobacteriota</taxon>
        <taxon>Stenosarchaea group</taxon>
        <taxon>Methanomicrobia</taxon>
        <taxon>Methanosarcinales</taxon>
        <taxon>Methanosarcinaceae</taxon>
        <taxon>Methanosarcina</taxon>
    </lineage>
</organism>
<keyword evidence="5" id="KW-1185">Reference proteome</keyword>
<sequence>MPYNTANTKTISLAFGNMSLELDIPKRNMSSIILPSEPEKKERGDFLIKKALENPIKSKRLSEIVNPDSRVAIIVSDVTRPTPTEKILPPLLEELYLGGAKDENITIVFALGLHRNQTEEESRRLVGEEIHKKIRCIQHDTSRCRRIGITSRGTPIEIFEDVLDADLVIGTGSIEFHYYAGYSGGAKSVLPGVSSKEAVIANHKMMIDEKAVSGRVDGPVRQDMEEAAKITGLDFILNVVLDSKKEIVAAVAGDFIEAHRKGVEVVDSMYKVPVEPADAVIVSCGGFPKDINLFQANKALDNATQAVKAGGSIILVAECAEGIGNQVYECWNRECRSPDDAIERFKQCFEFGGHKTAIIAKISKKFKLYLVSKLQDEQIRSAFFTPMASVNDALSAVLSENPDAKIHLMPHGGQTLPVRKETKGK</sequence>
<dbReference type="GeneID" id="53688770"/>
<gene>
    <name evidence="3" type="primary">larA</name>
    <name evidence="3" type="ORF">AOB57_011615</name>
    <name evidence="4" type="ORF">GX302_08145</name>
</gene>
<dbReference type="InterPro" id="IPR018657">
    <property type="entry name" value="LarA-like_N"/>
</dbReference>
<dbReference type="KEGG" id="mfz:AOB57_011615"/>
<dbReference type="Gene3D" id="3.40.50.11440">
    <property type="match status" value="1"/>
</dbReference>
<dbReference type="RefSeq" id="WP_054299276.1">
    <property type="nucleotide sequence ID" value="NZ_CP032683.1"/>
</dbReference>
<dbReference type="Proteomes" id="UP000585579">
    <property type="component" value="Unassembled WGS sequence"/>
</dbReference>
<dbReference type="InterPro" id="IPR047926">
    <property type="entry name" value="Ni_dep_LarA"/>
</dbReference>